<keyword evidence="4" id="KW-0539">Nucleus</keyword>
<dbReference type="Proteomes" id="UP001642360">
    <property type="component" value="Unassembled WGS sequence"/>
</dbReference>
<evidence type="ECO:0000313" key="7">
    <source>
        <dbReference type="Proteomes" id="UP001642360"/>
    </source>
</evidence>
<organism evidence="6 7">
    <name type="scientific">Ilex paraguariensis</name>
    <name type="common">yerba mate</name>
    <dbReference type="NCBI Taxonomy" id="185542"/>
    <lineage>
        <taxon>Eukaryota</taxon>
        <taxon>Viridiplantae</taxon>
        <taxon>Streptophyta</taxon>
        <taxon>Embryophyta</taxon>
        <taxon>Tracheophyta</taxon>
        <taxon>Spermatophyta</taxon>
        <taxon>Magnoliopsida</taxon>
        <taxon>eudicotyledons</taxon>
        <taxon>Gunneridae</taxon>
        <taxon>Pentapetalae</taxon>
        <taxon>asterids</taxon>
        <taxon>campanulids</taxon>
        <taxon>Aquifoliales</taxon>
        <taxon>Aquifoliaceae</taxon>
        <taxon>Ilex</taxon>
    </lineage>
</organism>
<evidence type="ECO:0000259" key="5">
    <source>
        <dbReference type="PROSITE" id="PS50888"/>
    </source>
</evidence>
<dbReference type="InterPro" id="IPR011598">
    <property type="entry name" value="bHLH_dom"/>
</dbReference>
<comment type="caution">
    <text evidence="6">The sequence shown here is derived from an EMBL/GenBank/DDBJ whole genome shotgun (WGS) entry which is preliminary data.</text>
</comment>
<feature type="domain" description="BHLH" evidence="5">
    <location>
        <begin position="10"/>
        <end position="62"/>
    </location>
</feature>
<accession>A0ABC8R846</accession>
<comment type="subcellular location">
    <subcellularLocation>
        <location evidence="1">Nucleus</location>
    </subcellularLocation>
</comment>
<keyword evidence="7" id="KW-1185">Reference proteome</keyword>
<dbReference type="PANTHER" id="PTHR46807">
    <property type="entry name" value="TRANSCRIPTION FACTOR PIF3"/>
    <property type="match status" value="1"/>
</dbReference>
<dbReference type="AlphaFoldDB" id="A0ABC8R846"/>
<keyword evidence="2" id="KW-0805">Transcription regulation</keyword>
<evidence type="ECO:0000256" key="1">
    <source>
        <dbReference type="ARBA" id="ARBA00004123"/>
    </source>
</evidence>
<keyword evidence="3" id="KW-0804">Transcription</keyword>
<evidence type="ECO:0000256" key="3">
    <source>
        <dbReference type="ARBA" id="ARBA00023163"/>
    </source>
</evidence>
<evidence type="ECO:0000256" key="4">
    <source>
        <dbReference type="ARBA" id="ARBA00023242"/>
    </source>
</evidence>
<dbReference type="InterPro" id="IPR044273">
    <property type="entry name" value="PIF3-like"/>
</dbReference>
<proteinExistence type="predicted"/>
<evidence type="ECO:0000256" key="2">
    <source>
        <dbReference type="ARBA" id="ARBA00023015"/>
    </source>
</evidence>
<evidence type="ECO:0000313" key="6">
    <source>
        <dbReference type="EMBL" id="CAK9140327.1"/>
    </source>
</evidence>
<dbReference type="Gene3D" id="4.10.280.10">
    <property type="entry name" value="Helix-loop-helix DNA-binding domain"/>
    <property type="match status" value="1"/>
</dbReference>
<gene>
    <name evidence="6" type="ORF">ILEXP_LOCUS7769</name>
</gene>
<dbReference type="PROSITE" id="PS50888">
    <property type="entry name" value="BHLH"/>
    <property type="match status" value="1"/>
</dbReference>
<dbReference type="GO" id="GO:0005634">
    <property type="term" value="C:nucleus"/>
    <property type="evidence" value="ECO:0007669"/>
    <property type="project" value="UniProtKB-SubCell"/>
</dbReference>
<dbReference type="InterPro" id="IPR036638">
    <property type="entry name" value="HLH_DNA-bd_sf"/>
</dbReference>
<name>A0ABC8R846_9AQUA</name>
<dbReference type="SUPFAM" id="SSF47459">
    <property type="entry name" value="HLH, helix-loop-helix DNA-binding domain"/>
    <property type="match status" value="1"/>
</dbReference>
<reference evidence="6 7" key="1">
    <citation type="submission" date="2024-02" db="EMBL/GenBank/DDBJ databases">
        <authorList>
            <person name="Vignale AGUSTIN F."/>
            <person name="Sosa J E."/>
            <person name="Modenutti C."/>
        </authorList>
    </citation>
    <scope>NUCLEOTIDE SEQUENCE [LARGE SCALE GENOMIC DNA]</scope>
</reference>
<protein>
    <recommendedName>
        <fullName evidence="5">BHLH domain-containing protein</fullName>
    </recommendedName>
</protein>
<dbReference type="GO" id="GO:0010017">
    <property type="term" value="P:red or far-red light signaling pathway"/>
    <property type="evidence" value="ECO:0007669"/>
    <property type="project" value="UniProtKB-ARBA"/>
</dbReference>
<dbReference type="EMBL" id="CAUOFW020001034">
    <property type="protein sequence ID" value="CAK9140327.1"/>
    <property type="molecule type" value="Genomic_DNA"/>
</dbReference>
<dbReference type="PANTHER" id="PTHR46807:SF1">
    <property type="entry name" value="TRANSCRIPTION FACTOR PIF3"/>
    <property type="match status" value="1"/>
</dbReference>
<sequence length="201" mass="22550">MKLGLKAHGILKEEQMHKHKRCGDRVKEKIKTLQELIPNSHKLLDPPLVKVLDDVIEYIKTLEQQVQTMTMGGGAPYRALYMPPIRYQGMLVPLFSPHMVMRPSMGTDIGFGMGMYSMYPPMSAVTGLHPLYGSGFRPVPLLQQLRYNSSQLMTAVCSISVAPSIYVARCSTQRESSSQPPVTRIADDIHHMPSQVHSFLN</sequence>